<dbReference type="EMBL" id="CAXLJM020000160">
    <property type="protein sequence ID" value="CAL8144424.1"/>
    <property type="molecule type" value="Genomic_DNA"/>
</dbReference>
<accession>A0ABP1S619</accession>
<name>A0ABP1S619_9HEXA</name>
<comment type="caution">
    <text evidence="1">The sequence shown here is derived from an EMBL/GenBank/DDBJ whole genome shotgun (WGS) entry which is preliminary data.</text>
</comment>
<proteinExistence type="predicted"/>
<protein>
    <submittedName>
        <fullName evidence="1">Uncharacterized protein</fullName>
    </submittedName>
</protein>
<evidence type="ECO:0000313" key="1">
    <source>
        <dbReference type="EMBL" id="CAL8144424.1"/>
    </source>
</evidence>
<gene>
    <name evidence="1" type="ORF">ODALV1_LOCUS30191</name>
</gene>
<evidence type="ECO:0000313" key="2">
    <source>
        <dbReference type="Proteomes" id="UP001642540"/>
    </source>
</evidence>
<reference evidence="1 2" key="1">
    <citation type="submission" date="2024-08" db="EMBL/GenBank/DDBJ databases">
        <authorList>
            <person name="Cucini C."/>
            <person name="Frati F."/>
        </authorList>
    </citation>
    <scope>NUCLEOTIDE SEQUENCE [LARGE SCALE GENOMIC DNA]</scope>
</reference>
<organism evidence="1 2">
    <name type="scientific">Orchesella dallaii</name>
    <dbReference type="NCBI Taxonomy" id="48710"/>
    <lineage>
        <taxon>Eukaryota</taxon>
        <taxon>Metazoa</taxon>
        <taxon>Ecdysozoa</taxon>
        <taxon>Arthropoda</taxon>
        <taxon>Hexapoda</taxon>
        <taxon>Collembola</taxon>
        <taxon>Entomobryomorpha</taxon>
        <taxon>Entomobryoidea</taxon>
        <taxon>Orchesellidae</taxon>
        <taxon>Orchesellinae</taxon>
        <taxon>Orchesella</taxon>
    </lineage>
</organism>
<keyword evidence="2" id="KW-1185">Reference proteome</keyword>
<dbReference type="Proteomes" id="UP001642540">
    <property type="component" value="Unassembled WGS sequence"/>
</dbReference>
<sequence length="194" mass="20863">MNRFAGLTRSVGIGNFQADTKSDAFAPWGAFAGLNLGNGGRIGAGCSGLSCGVQLGQLVLATPQLLGIGRNFFDQQQNNVNRPDGKKLPDEQASASNFNNNNAGAGININSPDNIHSIFRDAFQGFRETLASFFRAPVTHFIKKNNEFKIDNSTESVIGVVKPAASEQKTFRIQLRPPTPPANEDENIIIDSRA</sequence>